<organism evidence="2 3">
    <name type="scientific">Chryseobacterium gallinarum</name>
    <dbReference type="NCBI Taxonomy" id="1324352"/>
    <lineage>
        <taxon>Bacteria</taxon>
        <taxon>Pseudomonadati</taxon>
        <taxon>Bacteroidota</taxon>
        <taxon>Flavobacteriia</taxon>
        <taxon>Flavobacteriales</taxon>
        <taxon>Weeksellaceae</taxon>
        <taxon>Chryseobacterium group</taxon>
        <taxon>Chryseobacterium</taxon>
    </lineage>
</organism>
<accession>A0A0G3M5N4</accession>
<dbReference type="KEGG" id="cgn:OK18_16135"/>
<name>A0A0G3M5N4_CHRGL</name>
<evidence type="ECO:0000313" key="3">
    <source>
        <dbReference type="Proteomes" id="UP000035213"/>
    </source>
</evidence>
<protein>
    <submittedName>
        <fullName evidence="2">Uncharacterized protein</fullName>
    </submittedName>
</protein>
<sequence>MQGIEPKFHTSLTSRVEHYRLLTEAMDDPELRSTEVIAQISELRDLYEEYLLNKKNLEKSIKNYREYHNELRKKLTVRFRELKRKARQK</sequence>
<dbReference type="EMBL" id="CP009928">
    <property type="protein sequence ID" value="AKK73930.1"/>
    <property type="molecule type" value="Genomic_DNA"/>
</dbReference>
<dbReference type="STRING" id="1324352.OK18_16135"/>
<keyword evidence="1" id="KW-0175">Coiled coil</keyword>
<feature type="coiled-coil region" evidence="1">
    <location>
        <begin position="40"/>
        <end position="74"/>
    </location>
</feature>
<dbReference type="AlphaFoldDB" id="A0A0G3M5N4"/>
<evidence type="ECO:0000256" key="1">
    <source>
        <dbReference type="SAM" id="Coils"/>
    </source>
</evidence>
<proteinExistence type="predicted"/>
<reference evidence="2 3" key="1">
    <citation type="submission" date="2014-11" db="EMBL/GenBank/DDBJ databases">
        <authorList>
            <person name="Park G.-S."/>
            <person name="Hong S.-J."/>
            <person name="Jung B.K."/>
            <person name="Khan A.R."/>
            <person name="Kwak Y."/>
            <person name="Shin J.-H."/>
        </authorList>
    </citation>
    <scope>NUCLEOTIDE SEQUENCE [LARGE SCALE GENOMIC DNA]</scope>
    <source>
        <strain evidence="2 3">DSM 27622</strain>
    </source>
</reference>
<gene>
    <name evidence="2" type="ORF">OK18_16135</name>
</gene>
<dbReference type="RefSeq" id="WP_053328664.1">
    <property type="nucleotide sequence ID" value="NZ_CP009928.1"/>
</dbReference>
<dbReference type="Proteomes" id="UP000035213">
    <property type="component" value="Chromosome"/>
</dbReference>
<dbReference type="OrthoDB" id="1273940at2"/>
<evidence type="ECO:0000313" key="2">
    <source>
        <dbReference type="EMBL" id="AKK73930.1"/>
    </source>
</evidence>
<dbReference type="PATRIC" id="fig|1324352.5.peg.3369"/>